<dbReference type="Pfam" id="PF10009">
    <property type="entry name" value="DUF2252"/>
    <property type="match status" value="1"/>
</dbReference>
<dbReference type="PANTHER" id="PTHR39441:SF1">
    <property type="entry name" value="DUF2252 DOMAIN-CONTAINING PROTEIN"/>
    <property type="match status" value="1"/>
</dbReference>
<dbReference type="InterPro" id="IPR018721">
    <property type="entry name" value="DUF2252"/>
</dbReference>
<gene>
    <name evidence="1" type="ORF">DDF84_019445</name>
</gene>
<organism evidence="1 2">
    <name type="scientific">Cupriavidus metallidurans</name>
    <dbReference type="NCBI Taxonomy" id="119219"/>
    <lineage>
        <taxon>Bacteria</taxon>
        <taxon>Pseudomonadati</taxon>
        <taxon>Pseudomonadota</taxon>
        <taxon>Betaproteobacteria</taxon>
        <taxon>Burkholderiales</taxon>
        <taxon>Burkholderiaceae</taxon>
        <taxon>Cupriavidus</taxon>
    </lineage>
</organism>
<dbReference type="PANTHER" id="PTHR39441">
    <property type="entry name" value="DUF2252 DOMAIN-CONTAINING PROTEIN"/>
    <property type="match status" value="1"/>
</dbReference>
<dbReference type="RefSeq" id="WP_017512354.1">
    <property type="nucleotide sequence ID" value="NZ_CP037901.1"/>
</dbReference>
<dbReference type="Proteomes" id="UP000253772">
    <property type="component" value="Chromosome c2"/>
</dbReference>
<sequence>MHAATESILIYNHGRDPERLTMKLAAIAADPFAFFRGTNHLYAASLEREAGLLDAPCTYVCGDLHVENFGTFKGDNGLVYFDLNDFDDAMLAPLTVDVIRMLSSVLVAGESIGLSEADARTACAQMLSVYTAMLRAGKPRWLERATASGLVATLLRQVKRRKRGALLNARTEMRGGRRRLKFDGHALRADKMQRERASEILGIYSKQEHHGHRFVAEDSARRVAGVGSLGLERYVVLAHERDMQASQRLIDIKRAAPSAWIGMRSRGQPRWGSDAQRVATIQQIMQAASPALFSYVPLGKASYLVKSLQPSTDRVNLEHCRDKTVLQDVFATMARAAASAHLRGCGHQAADRVEQLQDFAAGGRWQSTVLRLAKHGRDVSLAQWKQFREDYAKARGKGA</sequence>
<dbReference type="EMBL" id="CP037901">
    <property type="protein sequence ID" value="QBP11966.1"/>
    <property type="molecule type" value="Genomic_DNA"/>
</dbReference>
<evidence type="ECO:0000313" key="2">
    <source>
        <dbReference type="Proteomes" id="UP000253772"/>
    </source>
</evidence>
<reference evidence="1 2" key="1">
    <citation type="submission" date="2019-03" db="EMBL/GenBank/DDBJ databases">
        <title>Comparative insights into the high quality Complete genome sequence of highly metal resistant Cupriavidus metallidurans strain BS1 isolated from a gold-copper mine.</title>
        <authorList>
            <person name="Mazhar H.S."/>
            <person name="Rensing C."/>
        </authorList>
    </citation>
    <scope>NUCLEOTIDE SEQUENCE [LARGE SCALE GENOMIC DNA]</scope>
    <source>
        <strain evidence="1 2">BS1</strain>
    </source>
</reference>
<accession>A0A482IVI1</accession>
<dbReference type="AlphaFoldDB" id="A0A482IVI1"/>
<name>A0A482IVI1_9BURK</name>
<proteinExistence type="predicted"/>
<protein>
    <submittedName>
        <fullName evidence="1">DUF2252 domain-containing protein</fullName>
    </submittedName>
</protein>
<dbReference type="OrthoDB" id="1491115at2"/>
<evidence type="ECO:0000313" key="1">
    <source>
        <dbReference type="EMBL" id="QBP11966.1"/>
    </source>
</evidence>